<dbReference type="Proteomes" id="UP000241444">
    <property type="component" value="Unassembled WGS sequence"/>
</dbReference>
<evidence type="ECO:0000256" key="1">
    <source>
        <dbReference type="SAM" id="Phobius"/>
    </source>
</evidence>
<evidence type="ECO:0000313" key="2">
    <source>
        <dbReference type="EMBL" id="PSH69397.1"/>
    </source>
</evidence>
<organism evidence="2 3">
    <name type="scientific">Phyllobacterium brassicacearum</name>
    <dbReference type="NCBI Taxonomy" id="314235"/>
    <lineage>
        <taxon>Bacteria</taxon>
        <taxon>Pseudomonadati</taxon>
        <taxon>Pseudomonadota</taxon>
        <taxon>Alphaproteobacteria</taxon>
        <taxon>Hyphomicrobiales</taxon>
        <taxon>Phyllobacteriaceae</taxon>
        <taxon>Phyllobacterium</taxon>
    </lineage>
</organism>
<keyword evidence="3" id="KW-1185">Reference proteome</keyword>
<keyword evidence="1" id="KW-0812">Transmembrane</keyword>
<name>A0A2P7BSE5_9HYPH</name>
<gene>
    <name evidence="2" type="ORF">CU102_08415</name>
</gene>
<dbReference type="AlphaFoldDB" id="A0A2P7BSE5"/>
<feature type="transmembrane region" description="Helical" evidence="1">
    <location>
        <begin position="12"/>
        <end position="30"/>
    </location>
</feature>
<protein>
    <submittedName>
        <fullName evidence="2">Uncharacterized protein</fullName>
    </submittedName>
</protein>
<feature type="transmembrane region" description="Helical" evidence="1">
    <location>
        <begin position="36"/>
        <end position="57"/>
    </location>
</feature>
<reference evidence="3" key="1">
    <citation type="submission" date="2017-11" db="EMBL/GenBank/DDBJ databases">
        <authorList>
            <person name="Kuznetsova I."/>
            <person name="Sazanova A."/>
            <person name="Chirak E."/>
            <person name="Safronova V."/>
            <person name="Willems A."/>
        </authorList>
    </citation>
    <scope>NUCLEOTIDE SEQUENCE [LARGE SCALE GENOMIC DNA]</scope>
    <source>
        <strain evidence="3">STM 196</strain>
    </source>
</reference>
<evidence type="ECO:0000313" key="3">
    <source>
        <dbReference type="Proteomes" id="UP000241444"/>
    </source>
</evidence>
<accession>A0A2P7BSE5</accession>
<proteinExistence type="predicted"/>
<sequence>MMTLNKEPKPMEIFLVIWIMCGITSAVIASSKNRSFIGWLVLGFILGFFGLIMVCAMPRIAEESC</sequence>
<keyword evidence="1" id="KW-0472">Membrane</keyword>
<keyword evidence="1" id="KW-1133">Transmembrane helix</keyword>
<comment type="caution">
    <text evidence="2">The sequence shown here is derived from an EMBL/GenBank/DDBJ whole genome shotgun (WGS) entry which is preliminary data.</text>
</comment>
<dbReference type="EMBL" id="PGGO01000005">
    <property type="protein sequence ID" value="PSH69397.1"/>
    <property type="molecule type" value="Genomic_DNA"/>
</dbReference>